<sequence>MPQIITSDDVYDLEFTRLDKRNRDEQLRSRVGTLIEWATDREKYELGDRVTRAYLLLVAAEHLFDIGDHDEAWNLAEAASGQADAELFEAHPLMIEMKLESGERDAAIELADEIRTARLGDWVLTERIAEAFEHHDELALAERWFTIGATQAQQGDADDLHRARLLSGRLRVREDADKPEDVLDAETRVLRDALGWGELE</sequence>
<keyword evidence="2" id="KW-1185">Reference proteome</keyword>
<protein>
    <recommendedName>
        <fullName evidence="3">Tetratricopeptide repeat protein</fullName>
    </recommendedName>
</protein>
<evidence type="ECO:0008006" key="3">
    <source>
        <dbReference type="Google" id="ProtNLM"/>
    </source>
</evidence>
<dbReference type="Proteomes" id="UP000832097">
    <property type="component" value="Chromosome"/>
</dbReference>
<gene>
    <name evidence="1" type="ORF">MTO99_07340</name>
</gene>
<name>A0ABY4C250_9MICO</name>
<dbReference type="EMBL" id="CP094528">
    <property type="protein sequence ID" value="UOE45561.1"/>
    <property type="molecule type" value="Genomic_DNA"/>
</dbReference>
<evidence type="ECO:0000313" key="1">
    <source>
        <dbReference type="EMBL" id="UOE45561.1"/>
    </source>
</evidence>
<dbReference type="RefSeq" id="WP_243558160.1">
    <property type="nucleotide sequence ID" value="NZ_CP094528.1"/>
</dbReference>
<accession>A0ABY4C250</accession>
<reference evidence="1 2" key="1">
    <citation type="submission" date="2022-03" db="EMBL/GenBank/DDBJ databases">
        <title>Mucilaginibacter sp. isolated from the gut of Protaetia brevitarsis seulensis larvae.</title>
        <authorList>
            <person name="Won M."/>
            <person name="Kim S.-J."/>
            <person name="Kwon S.-W."/>
        </authorList>
    </citation>
    <scope>NUCLEOTIDE SEQUENCE [LARGE SCALE GENOMIC DNA]</scope>
    <source>
        <strain evidence="1 2">CFWR-12</strain>
    </source>
</reference>
<evidence type="ECO:0000313" key="2">
    <source>
        <dbReference type="Proteomes" id="UP000832097"/>
    </source>
</evidence>
<organism evidence="1 2">
    <name type="scientific">Agromyces larvae</name>
    <dbReference type="NCBI Taxonomy" id="2929802"/>
    <lineage>
        <taxon>Bacteria</taxon>
        <taxon>Bacillati</taxon>
        <taxon>Actinomycetota</taxon>
        <taxon>Actinomycetes</taxon>
        <taxon>Micrococcales</taxon>
        <taxon>Microbacteriaceae</taxon>
        <taxon>Agromyces</taxon>
    </lineage>
</organism>
<proteinExistence type="predicted"/>